<dbReference type="InterPro" id="IPR024079">
    <property type="entry name" value="MetalloPept_cat_dom_sf"/>
</dbReference>
<sequence>MFRLFIVGLIFMPAWTAPATGQDDSSGEPLLVEGDILKRNAVLKEQQWPDGIINYRFDNGYSQEQQQQIISAMGLIEAVSCVRFIESNGSTHYVLITPNPSNPSCSSQVGVVEQRHQNLTLATTKFDCFEEHGIVHELLHTVGLWHQHTAPNRDDYVKIIYENIKPEWAYNFDKLNSSDFGVPYDYNSLLHYPNDAFAKAPGLITMEAIKSATRMETDPELTAAYYEGDMMLSTAQRNGLIANTYRWPERIVYYRFSSNIDQQHRAHILLGMKQIELSSCLTFKAASKQQPYYVNVTAESGGCYSAVGFRNRVQQVNLETYPIDTGCYRLGSIMHELLHALGFYHQQSAADRDDYVRVAYENVIDGKERNFQKYDDNTVDNFDQPYDYGSVMHYTPYGFSKNGEMTLVPLDAKAAAIMGQRLQMSQADINKLNVMYKCPKLV</sequence>
<evidence type="ECO:0000256" key="1">
    <source>
        <dbReference type="PROSITE-ProRule" id="PRU01211"/>
    </source>
</evidence>
<feature type="domain" description="Peptidase M12A" evidence="3">
    <location>
        <begin position="40"/>
        <end position="236"/>
    </location>
</feature>
<comment type="caution">
    <text evidence="1">Lacks conserved residue(s) required for the propagation of feature annotation.</text>
</comment>
<dbReference type="InterPro" id="IPR006026">
    <property type="entry name" value="Peptidase_Metallo"/>
</dbReference>
<dbReference type="Pfam" id="PF01400">
    <property type="entry name" value="Astacin"/>
    <property type="match status" value="2"/>
</dbReference>
<keyword evidence="1 2" id="KW-0378">Hydrolase</keyword>
<feature type="binding site" evidence="1">
    <location>
        <position position="339"/>
    </location>
    <ligand>
        <name>Zn(2+)</name>
        <dbReference type="ChEBI" id="CHEBI:29105"/>
        <note>catalytic</note>
    </ligand>
</feature>
<dbReference type="Proteomes" id="UP000494163">
    <property type="component" value="Chromosome 2L"/>
</dbReference>
<protein>
    <recommendedName>
        <fullName evidence="2">Metalloendopeptidase</fullName>
        <ecNumber evidence="2">3.4.24.-</ecNumber>
    </recommendedName>
</protein>
<dbReference type="SMR" id="A0A0M5J9E6"/>
<dbReference type="AlphaFoldDB" id="A0A0M5J9E6"/>
<dbReference type="PROSITE" id="PS51864">
    <property type="entry name" value="ASTACIN"/>
    <property type="match status" value="2"/>
</dbReference>
<dbReference type="FunFam" id="3.40.390.10:FF:000037">
    <property type="entry name" value="Metalloendopeptidase"/>
    <property type="match status" value="1"/>
</dbReference>
<feature type="binding site" evidence="1">
    <location>
        <position position="345"/>
    </location>
    <ligand>
        <name>Zn(2+)</name>
        <dbReference type="ChEBI" id="CHEBI:29105"/>
        <note>catalytic</note>
    </ligand>
</feature>
<name>A0A0M5J9E6_DROBS</name>
<organism evidence="4 5">
    <name type="scientific">Drosophila busckii</name>
    <name type="common">Fruit fly</name>
    <dbReference type="NCBI Taxonomy" id="30019"/>
    <lineage>
        <taxon>Eukaryota</taxon>
        <taxon>Metazoa</taxon>
        <taxon>Ecdysozoa</taxon>
        <taxon>Arthropoda</taxon>
        <taxon>Hexapoda</taxon>
        <taxon>Insecta</taxon>
        <taxon>Pterygota</taxon>
        <taxon>Neoptera</taxon>
        <taxon>Endopterygota</taxon>
        <taxon>Diptera</taxon>
        <taxon>Brachycera</taxon>
        <taxon>Muscomorpha</taxon>
        <taxon>Ephydroidea</taxon>
        <taxon>Drosophilidae</taxon>
        <taxon>Drosophila</taxon>
    </lineage>
</organism>
<dbReference type="GO" id="GO:0006508">
    <property type="term" value="P:proteolysis"/>
    <property type="evidence" value="ECO:0007669"/>
    <property type="project" value="UniProtKB-KW"/>
</dbReference>
<keyword evidence="1 2" id="KW-0482">Metalloprotease</keyword>
<dbReference type="CDD" id="cd04280">
    <property type="entry name" value="ZnMc_astacin_like"/>
    <property type="match status" value="1"/>
</dbReference>
<dbReference type="OrthoDB" id="291007at2759"/>
<dbReference type="EC" id="3.4.24.-" evidence="2"/>
<keyword evidence="1 2" id="KW-0645">Protease</keyword>
<evidence type="ECO:0000259" key="3">
    <source>
        <dbReference type="PROSITE" id="PS51864"/>
    </source>
</evidence>
<feature type="active site" evidence="1">
    <location>
        <position position="336"/>
    </location>
</feature>
<keyword evidence="5" id="KW-1185">Reference proteome</keyword>
<dbReference type="SUPFAM" id="SSF55486">
    <property type="entry name" value="Metalloproteases ('zincins'), catalytic domain"/>
    <property type="match status" value="2"/>
</dbReference>
<dbReference type="PANTHER" id="PTHR10127">
    <property type="entry name" value="DISCOIDIN, CUB, EGF, LAMININ , AND ZINC METALLOPROTEASE DOMAIN CONTAINING"/>
    <property type="match status" value="1"/>
</dbReference>
<feature type="binding site" evidence="1">
    <location>
        <position position="335"/>
    </location>
    <ligand>
        <name>Zn(2+)</name>
        <dbReference type="ChEBI" id="CHEBI:29105"/>
        <note>catalytic</note>
    </ligand>
</feature>
<dbReference type="Gene3D" id="3.40.390.10">
    <property type="entry name" value="Collagenase (Catalytic Domain)"/>
    <property type="match status" value="2"/>
</dbReference>
<feature type="binding site" evidence="1">
    <location>
        <position position="140"/>
    </location>
    <ligand>
        <name>Zn(2+)</name>
        <dbReference type="ChEBI" id="CHEBI:29105"/>
        <note>catalytic</note>
    </ligand>
</feature>
<proteinExistence type="predicted"/>
<feature type="active site" evidence="1">
    <location>
        <position position="137"/>
    </location>
</feature>
<dbReference type="PRINTS" id="PR00480">
    <property type="entry name" value="ASTACIN"/>
</dbReference>
<reference evidence="4 5" key="1">
    <citation type="submission" date="2015-08" db="EMBL/GenBank/DDBJ databases">
        <title>Ancestral chromatin configuration constrains chromatin evolution on differentiating sex chromosomes in Drosophila.</title>
        <authorList>
            <person name="Zhou Q."/>
            <person name="Bachtrog D."/>
        </authorList>
    </citation>
    <scope>NUCLEOTIDE SEQUENCE [LARGE SCALE GENOMIC DNA]</scope>
    <source>
        <tissue evidence="4">Whole larvae</tissue>
    </source>
</reference>
<evidence type="ECO:0000313" key="4">
    <source>
        <dbReference type="EMBL" id="ALC39806.1"/>
    </source>
</evidence>
<dbReference type="InterPro" id="IPR034035">
    <property type="entry name" value="Astacin-like_dom"/>
</dbReference>
<comment type="cofactor">
    <cofactor evidence="1 2">
        <name>Zn(2+)</name>
        <dbReference type="ChEBI" id="CHEBI:29105"/>
    </cofactor>
    <text evidence="1 2">Binds 1 zinc ion per subunit.</text>
</comment>
<dbReference type="PANTHER" id="PTHR10127:SF814">
    <property type="entry name" value="MEPRIN A SUBUNIT BETA"/>
    <property type="match status" value="1"/>
</dbReference>
<dbReference type="STRING" id="30019.A0A0M5J9E6"/>
<feature type="domain" description="Peptidase M12A" evidence="3">
    <location>
        <begin position="238"/>
        <end position="439"/>
    </location>
</feature>
<dbReference type="GO" id="GO:0004222">
    <property type="term" value="F:metalloendopeptidase activity"/>
    <property type="evidence" value="ECO:0007669"/>
    <property type="project" value="UniProtKB-UniRule"/>
</dbReference>
<feature type="chain" id="PRO_5005732175" description="Metalloendopeptidase" evidence="2">
    <location>
        <begin position="22"/>
        <end position="442"/>
    </location>
</feature>
<dbReference type="GO" id="GO:0008270">
    <property type="term" value="F:zinc ion binding"/>
    <property type="evidence" value="ECO:0007669"/>
    <property type="project" value="UniProtKB-UniRule"/>
</dbReference>
<accession>A0A0M5J9E6</accession>
<evidence type="ECO:0000256" key="2">
    <source>
        <dbReference type="RuleBase" id="RU361183"/>
    </source>
</evidence>
<keyword evidence="1 2" id="KW-0479">Metal-binding</keyword>
<gene>
    <name evidence="4" type="ORF">Dbus_chr2Lg1891</name>
</gene>
<dbReference type="EMBL" id="CP012523">
    <property type="protein sequence ID" value="ALC39806.1"/>
    <property type="molecule type" value="Genomic_DNA"/>
</dbReference>
<evidence type="ECO:0000313" key="5">
    <source>
        <dbReference type="Proteomes" id="UP000494163"/>
    </source>
</evidence>
<dbReference type="SMART" id="SM00235">
    <property type="entry name" value="ZnMc"/>
    <property type="match status" value="2"/>
</dbReference>
<feature type="binding site" evidence="1">
    <location>
        <position position="146"/>
    </location>
    <ligand>
        <name>Zn(2+)</name>
        <dbReference type="ChEBI" id="CHEBI:29105"/>
        <note>catalytic</note>
    </ligand>
</feature>
<keyword evidence="1 2" id="KW-0862">Zinc</keyword>
<dbReference type="InterPro" id="IPR001506">
    <property type="entry name" value="Peptidase_M12A"/>
</dbReference>
<keyword evidence="2" id="KW-0732">Signal</keyword>
<dbReference type="OMA" id="YVTIDYS"/>
<feature type="signal peptide" evidence="2">
    <location>
        <begin position="1"/>
        <end position="21"/>
    </location>
</feature>
<feature type="binding site" evidence="1">
    <location>
        <position position="136"/>
    </location>
    <ligand>
        <name>Zn(2+)</name>
        <dbReference type="ChEBI" id="CHEBI:29105"/>
        <note>catalytic</note>
    </ligand>
</feature>